<dbReference type="PANTHER" id="PTHR45138">
    <property type="entry name" value="REGULATORY COMPONENTS OF SENSORY TRANSDUCTION SYSTEM"/>
    <property type="match status" value="1"/>
</dbReference>
<dbReference type="Pfam" id="PF00990">
    <property type="entry name" value="GGDEF"/>
    <property type="match status" value="1"/>
</dbReference>
<dbReference type="EMBL" id="JBIACK010000026">
    <property type="protein sequence ID" value="MFE8704165.1"/>
    <property type="molecule type" value="Genomic_DNA"/>
</dbReference>
<dbReference type="Gene3D" id="3.30.70.270">
    <property type="match status" value="1"/>
</dbReference>
<keyword evidence="2" id="KW-0808">Transferase</keyword>
<proteinExistence type="predicted"/>
<name>A0ABW6KLN8_9BACI</name>
<comment type="caution">
    <text evidence="2">The sequence shown here is derived from an EMBL/GenBank/DDBJ whole genome shotgun (WGS) entry which is preliminary data.</text>
</comment>
<dbReference type="CDD" id="cd01949">
    <property type="entry name" value="GGDEF"/>
    <property type="match status" value="1"/>
</dbReference>
<organism evidence="2 3">
    <name type="scientific">Cytobacillus spartinae</name>
    <dbReference type="NCBI Taxonomy" id="3299023"/>
    <lineage>
        <taxon>Bacteria</taxon>
        <taxon>Bacillati</taxon>
        <taxon>Bacillota</taxon>
        <taxon>Bacilli</taxon>
        <taxon>Bacillales</taxon>
        <taxon>Bacillaceae</taxon>
        <taxon>Cytobacillus</taxon>
    </lineage>
</organism>
<evidence type="ECO:0000313" key="3">
    <source>
        <dbReference type="Proteomes" id="UP001601059"/>
    </source>
</evidence>
<dbReference type="RefSeq" id="WP_389365305.1">
    <property type="nucleotide sequence ID" value="NZ_JBIACK010000026.1"/>
</dbReference>
<dbReference type="NCBIfam" id="TIGR00254">
    <property type="entry name" value="GGDEF"/>
    <property type="match status" value="1"/>
</dbReference>
<accession>A0ABW6KLN8</accession>
<dbReference type="Gene3D" id="3.30.450.40">
    <property type="match status" value="2"/>
</dbReference>
<dbReference type="GO" id="GO:0052621">
    <property type="term" value="F:diguanylate cyclase activity"/>
    <property type="evidence" value="ECO:0007669"/>
    <property type="project" value="UniProtKB-EC"/>
</dbReference>
<dbReference type="SUPFAM" id="SSF55781">
    <property type="entry name" value="GAF domain-like"/>
    <property type="match status" value="2"/>
</dbReference>
<dbReference type="PANTHER" id="PTHR45138:SF9">
    <property type="entry name" value="DIGUANYLATE CYCLASE DGCM-RELATED"/>
    <property type="match status" value="1"/>
</dbReference>
<sequence length="624" mass="71803">MELLERELILKLKSRFFDLIDTEDGLLHYEKLVNQMLLVIKEIIKADTVELFNCNEWKQQIYLEASTNVLNSQNTQQFLVSWIEFEEWVSNTSILVKPIPIPSFKDYDVLLPLKKGENRLGYLAIKYSHEIDTDFLHQLNKECSSFLFKAQELCKVVVEEKRYKQLFRVTEKFHSSMDMDAVLGEIIYTLQEVYPTFTYYLMLSHDNNSHGDLPIKDLEYDSENIAAMQSYVTGTVQFEDSLQEKRSVLYAPLKGKQGVYGVLQVIAPNALTFPKNEVEFITLLANTAGSALENAQLYQQSRRLISDLQLINETSHRLNSNLRLTETMSYMTEQIIDSFCADEVGFILVTEDFIKSKVLKGSTEFFYQDEAKLYIDYIKDKMKIEKDSLFIGDLSIQNKAEEVQYRSIMGVPMVQTGTIKGFALVMHHEPYHFSFETFKLLQSLIHHSTLAFTNSMLREELEKMVVTDHLTKLSSRNYLDERIHQSMDEDAQGTFILIDIDNFKKINDTYGHQIGDDVLVQVADVIKSNIRDSDIGARWGGEELAVYLPRIPLEVGVNIAERLVKVVATNSKPSITISCGVSYWNKDHKDTFNSLFRRADQALYVAKETGKNKVVIQSNNELPV</sequence>
<dbReference type="InterPro" id="IPR029787">
    <property type="entry name" value="Nucleotide_cyclase"/>
</dbReference>
<dbReference type="SUPFAM" id="SSF55073">
    <property type="entry name" value="Nucleotide cyclase"/>
    <property type="match status" value="1"/>
</dbReference>
<dbReference type="PROSITE" id="PS50887">
    <property type="entry name" value="GGDEF"/>
    <property type="match status" value="1"/>
</dbReference>
<evidence type="ECO:0000259" key="1">
    <source>
        <dbReference type="PROSITE" id="PS50887"/>
    </source>
</evidence>
<dbReference type="InterPro" id="IPR000160">
    <property type="entry name" value="GGDEF_dom"/>
</dbReference>
<gene>
    <name evidence="2" type="ORF">ACFYKX_26720</name>
</gene>
<dbReference type="InterPro" id="IPR043128">
    <property type="entry name" value="Rev_trsase/Diguanyl_cyclase"/>
</dbReference>
<dbReference type="InterPro" id="IPR050469">
    <property type="entry name" value="Diguanylate_Cyclase"/>
</dbReference>
<protein>
    <submittedName>
        <fullName evidence="2">Diguanylate cyclase domain-containing protein</fullName>
        <ecNumber evidence="2">2.7.7.65</ecNumber>
    </submittedName>
</protein>
<keyword evidence="2" id="KW-0548">Nucleotidyltransferase</keyword>
<reference evidence="2 3" key="1">
    <citation type="submission" date="2024-08" db="EMBL/GenBank/DDBJ databases">
        <title>Two novel Cytobacillus novel species.</title>
        <authorList>
            <person name="Liu G."/>
        </authorList>
    </citation>
    <scope>NUCLEOTIDE SEQUENCE [LARGE SCALE GENOMIC DNA]</scope>
    <source>
        <strain evidence="2 3">FJAT-54145</strain>
    </source>
</reference>
<dbReference type="SMART" id="SM00267">
    <property type="entry name" value="GGDEF"/>
    <property type="match status" value="1"/>
</dbReference>
<keyword evidence="3" id="KW-1185">Reference proteome</keyword>
<feature type="domain" description="GGDEF" evidence="1">
    <location>
        <begin position="491"/>
        <end position="619"/>
    </location>
</feature>
<dbReference type="Proteomes" id="UP001601059">
    <property type="component" value="Unassembled WGS sequence"/>
</dbReference>
<dbReference type="EC" id="2.7.7.65" evidence="2"/>
<dbReference type="InterPro" id="IPR029016">
    <property type="entry name" value="GAF-like_dom_sf"/>
</dbReference>
<evidence type="ECO:0000313" key="2">
    <source>
        <dbReference type="EMBL" id="MFE8704165.1"/>
    </source>
</evidence>